<name>A0A6A3AV62_HIBSY</name>
<keyword evidence="2" id="KW-0812">Transmembrane</keyword>
<feature type="region of interest" description="Disordered" evidence="1">
    <location>
        <begin position="167"/>
        <end position="198"/>
    </location>
</feature>
<keyword evidence="4" id="KW-1185">Reference proteome</keyword>
<keyword evidence="2" id="KW-1133">Transmembrane helix</keyword>
<dbReference type="EMBL" id="VEPZ02000940">
    <property type="protein sequence ID" value="KAE8708620.1"/>
    <property type="molecule type" value="Genomic_DNA"/>
</dbReference>
<dbReference type="Proteomes" id="UP000436088">
    <property type="component" value="Unassembled WGS sequence"/>
</dbReference>
<dbReference type="InterPro" id="IPR052843">
    <property type="entry name" value="ER_body_metal_sequester"/>
</dbReference>
<dbReference type="PANTHER" id="PTHR38937:SF2">
    <property type="entry name" value="MEMBRANE PROTEIN OF ER BODY-LIKE PROTEIN ISOFORM X1"/>
    <property type="match status" value="1"/>
</dbReference>
<accession>A0A6A3AV62</accession>
<protein>
    <submittedName>
        <fullName evidence="3">Dof zinc finger protein DOF4.6-like</fullName>
    </submittedName>
</protein>
<feature type="compositionally biased region" description="Basic and acidic residues" evidence="1">
    <location>
        <begin position="265"/>
        <end position="283"/>
    </location>
</feature>
<sequence length="649" mass="71316">MDMEQLDPNLANKTLWLNPEEEDEVGVDLLARRSSSRHPPNGVGATATTAAGEPALQIPEQPVEEKEDAPVTYGGQPNEEVGVGNNVYFDKVQGTESINETNGMQSEIIKIPSTETNRQTMKISEDKKDFGQHQLNMYMKQMEVSRVLRMKPNSCITKRVILIRRRPKVSIRHKPNRGSKLDPVPNSAGFGGSDDTPEIHSDVIAAATPDEQNDSSERDQKQEQEAFSCLSCFSLFIPLGNGCFKIFQFFRWGRQTELPQSTLEIRQRENTQRPPEIRQREDTGSAQGTNLSEHTKSSSDKPGGENTKPSSYNPEWKHRNSSTQSSPVQAYHAISVQSAAVPSPSLFNKGYIDGTAIKPKEPGISNIFSSTNSSIVDKLKADSTEQKPDIDLFQRNVGNNEIKDFETGLLDSTLQSGTDVAPLSQRITETERRGSGAGEIHDWEILKSIVYGGLVESITSLGVVSSAAGAGANTLNILALGVANLIGGVIIIFHNLKELKNDRPPINEASGIEEDQYQALLGRRQNFMMHVTVVILSFLIFGMVPPVVYGFSFRNSDNRDLKLAAVAGASLICIFLLALGKGHVRRPHRTYFRSVLYYIGLGITVSGISYVVGQLLKKLLEQLGLFESSSTVSSLFLETVSTEVGRASY</sequence>
<organism evidence="3 4">
    <name type="scientific">Hibiscus syriacus</name>
    <name type="common">Rose of Sharon</name>
    <dbReference type="NCBI Taxonomy" id="106335"/>
    <lineage>
        <taxon>Eukaryota</taxon>
        <taxon>Viridiplantae</taxon>
        <taxon>Streptophyta</taxon>
        <taxon>Embryophyta</taxon>
        <taxon>Tracheophyta</taxon>
        <taxon>Spermatophyta</taxon>
        <taxon>Magnoliopsida</taxon>
        <taxon>eudicotyledons</taxon>
        <taxon>Gunneridae</taxon>
        <taxon>Pentapetalae</taxon>
        <taxon>rosids</taxon>
        <taxon>malvids</taxon>
        <taxon>Malvales</taxon>
        <taxon>Malvaceae</taxon>
        <taxon>Malvoideae</taxon>
        <taxon>Hibiscus</taxon>
    </lineage>
</organism>
<reference evidence="3" key="1">
    <citation type="submission" date="2019-09" db="EMBL/GenBank/DDBJ databases">
        <title>Draft genome information of white flower Hibiscus syriacus.</title>
        <authorList>
            <person name="Kim Y.-M."/>
        </authorList>
    </citation>
    <scope>NUCLEOTIDE SEQUENCE [LARGE SCALE GENOMIC DNA]</scope>
    <source>
        <strain evidence="3">YM2019G1</strain>
    </source>
</reference>
<feature type="transmembrane region" description="Helical" evidence="2">
    <location>
        <begin position="561"/>
        <end position="579"/>
    </location>
</feature>
<feature type="transmembrane region" description="Helical" evidence="2">
    <location>
        <begin position="475"/>
        <end position="493"/>
    </location>
</feature>
<proteinExistence type="predicted"/>
<keyword evidence="2" id="KW-0472">Membrane</keyword>
<feature type="transmembrane region" description="Helical" evidence="2">
    <location>
        <begin position="527"/>
        <end position="549"/>
    </location>
</feature>
<gene>
    <name evidence="3" type="ORF">F3Y22_tig00110338pilonHSYRG00281</name>
</gene>
<comment type="caution">
    <text evidence="3">The sequence shown here is derived from an EMBL/GenBank/DDBJ whole genome shotgun (WGS) entry which is preliminary data.</text>
</comment>
<feature type="compositionally biased region" description="Basic residues" evidence="1">
    <location>
        <begin position="167"/>
        <end position="177"/>
    </location>
</feature>
<feature type="region of interest" description="Disordered" evidence="1">
    <location>
        <begin position="261"/>
        <end position="327"/>
    </location>
</feature>
<feature type="transmembrane region" description="Helical" evidence="2">
    <location>
        <begin position="591"/>
        <end position="612"/>
    </location>
</feature>
<evidence type="ECO:0000256" key="1">
    <source>
        <dbReference type="SAM" id="MobiDB-lite"/>
    </source>
</evidence>
<feature type="compositionally biased region" description="Basic and acidic residues" evidence="1">
    <location>
        <begin position="293"/>
        <end position="303"/>
    </location>
</feature>
<dbReference type="PANTHER" id="PTHR38937">
    <property type="entry name" value="MEMBRANE PROTEIN OF ER BODY-LIKE PROTEIN"/>
    <property type="match status" value="1"/>
</dbReference>
<dbReference type="AlphaFoldDB" id="A0A6A3AV62"/>
<evidence type="ECO:0000313" key="4">
    <source>
        <dbReference type="Proteomes" id="UP000436088"/>
    </source>
</evidence>
<feature type="region of interest" description="Disordered" evidence="1">
    <location>
        <begin position="1"/>
        <end position="70"/>
    </location>
</feature>
<evidence type="ECO:0000256" key="2">
    <source>
        <dbReference type="SAM" id="Phobius"/>
    </source>
</evidence>
<evidence type="ECO:0000313" key="3">
    <source>
        <dbReference type="EMBL" id="KAE8708620.1"/>
    </source>
</evidence>